<dbReference type="Gene3D" id="2.40.30.10">
    <property type="entry name" value="Translation factors"/>
    <property type="match status" value="1"/>
</dbReference>
<evidence type="ECO:0000256" key="9">
    <source>
        <dbReference type="RuleBase" id="RU003906"/>
    </source>
</evidence>
<dbReference type="Pfam" id="PF00297">
    <property type="entry name" value="Ribosomal_L3"/>
    <property type="match status" value="1"/>
</dbReference>
<sequence length="217" mass="23236">MDTMLATKQGMQQTFVNNARVGASVLMAGPCVVTQVKSEKKDGYWGVQLGLGTRKIKNTTKPLQGHLKGVTDKTGTPRFLREVRLKEEPTQKIGEVIKVTDVFAEGDTVDVTGVSKGKGFAGGMKRWGFKGGPKTHGQSDRSRAPGSIGQGTSPGRVWKGKKMAGRMGNSQVTVKHLRVISVDADKNTLSLSGPVPGIPGGLLVVKRVNERKEEPSE</sequence>
<evidence type="ECO:0000313" key="12">
    <source>
        <dbReference type="Proteomes" id="UP000177263"/>
    </source>
</evidence>
<dbReference type="InterPro" id="IPR019927">
    <property type="entry name" value="Ribosomal_uL3_bac/org-type"/>
</dbReference>
<comment type="similarity">
    <text evidence="1 7 8">Belongs to the universal ribosomal protein uL3 family.</text>
</comment>
<dbReference type="Proteomes" id="UP000177263">
    <property type="component" value="Unassembled WGS sequence"/>
</dbReference>
<keyword evidence="4 7" id="KW-0689">Ribosomal protein</keyword>
<protein>
    <recommendedName>
        <fullName evidence="6 7">Large ribosomal subunit protein uL3</fullName>
    </recommendedName>
</protein>
<dbReference type="PROSITE" id="PS00474">
    <property type="entry name" value="RIBOSOMAL_L3"/>
    <property type="match status" value="1"/>
</dbReference>
<dbReference type="GO" id="GO:0019843">
    <property type="term" value="F:rRNA binding"/>
    <property type="evidence" value="ECO:0007669"/>
    <property type="project" value="UniProtKB-UniRule"/>
</dbReference>
<comment type="caution">
    <text evidence="11">The sequence shown here is derived from an EMBL/GenBank/DDBJ whole genome shotgun (WGS) entry which is preliminary data.</text>
</comment>
<dbReference type="GO" id="GO:0003735">
    <property type="term" value="F:structural constituent of ribosome"/>
    <property type="evidence" value="ECO:0007669"/>
    <property type="project" value="UniProtKB-UniRule"/>
</dbReference>
<reference evidence="11 12" key="1">
    <citation type="journal article" date="2016" name="Nat. Commun.">
        <title>Thousands of microbial genomes shed light on interconnected biogeochemical processes in an aquifer system.</title>
        <authorList>
            <person name="Anantharaman K."/>
            <person name="Brown C.T."/>
            <person name="Hug L.A."/>
            <person name="Sharon I."/>
            <person name="Castelle C.J."/>
            <person name="Probst A.J."/>
            <person name="Thomas B.C."/>
            <person name="Singh A."/>
            <person name="Wilkins M.J."/>
            <person name="Karaoz U."/>
            <person name="Brodie E.L."/>
            <person name="Williams K.H."/>
            <person name="Hubbard S.S."/>
            <person name="Banfield J.F."/>
        </authorList>
    </citation>
    <scope>NUCLEOTIDE SEQUENCE [LARGE SCALE GENOMIC DNA]</scope>
</reference>
<comment type="subunit">
    <text evidence="7 9">Part of the 50S ribosomal subunit. Forms a cluster with proteins L14 and L19.</text>
</comment>
<dbReference type="InterPro" id="IPR009000">
    <property type="entry name" value="Transl_B-barrel_sf"/>
</dbReference>
<feature type="region of interest" description="Disordered" evidence="10">
    <location>
        <begin position="125"/>
        <end position="169"/>
    </location>
</feature>
<evidence type="ECO:0000256" key="10">
    <source>
        <dbReference type="SAM" id="MobiDB-lite"/>
    </source>
</evidence>
<dbReference type="EMBL" id="MGGM01000002">
    <property type="protein sequence ID" value="OGM30247.1"/>
    <property type="molecule type" value="Genomic_DNA"/>
</dbReference>
<proteinExistence type="inferred from homology"/>
<dbReference type="FunFam" id="2.40.30.10:FF:000004">
    <property type="entry name" value="50S ribosomal protein L3"/>
    <property type="match status" value="1"/>
</dbReference>
<dbReference type="InterPro" id="IPR019926">
    <property type="entry name" value="Ribosomal_uL3_CS"/>
</dbReference>
<dbReference type="GO" id="GO:0022625">
    <property type="term" value="C:cytosolic large ribosomal subunit"/>
    <property type="evidence" value="ECO:0007669"/>
    <property type="project" value="TreeGrafter"/>
</dbReference>
<evidence type="ECO:0000256" key="3">
    <source>
        <dbReference type="ARBA" id="ARBA00022884"/>
    </source>
</evidence>
<dbReference type="PANTHER" id="PTHR11229:SF16">
    <property type="entry name" value="LARGE RIBOSOMAL SUBUNIT PROTEIN UL3C"/>
    <property type="match status" value="1"/>
</dbReference>
<evidence type="ECO:0000256" key="7">
    <source>
        <dbReference type="HAMAP-Rule" id="MF_01325"/>
    </source>
</evidence>
<dbReference type="HAMAP" id="MF_01325_B">
    <property type="entry name" value="Ribosomal_uL3_B"/>
    <property type="match status" value="1"/>
</dbReference>
<dbReference type="NCBIfam" id="TIGR03625">
    <property type="entry name" value="L3_bact"/>
    <property type="match status" value="1"/>
</dbReference>
<dbReference type="InterPro" id="IPR000597">
    <property type="entry name" value="Ribosomal_uL3"/>
</dbReference>
<name>A0A1F7YSL1_9BACT</name>
<dbReference type="STRING" id="1802500.A2801_01205"/>
<keyword evidence="5 7" id="KW-0687">Ribonucleoprotein</keyword>
<gene>
    <name evidence="7" type="primary">rplC</name>
    <name evidence="11" type="ORF">A2801_01205</name>
</gene>
<dbReference type="GO" id="GO:0006412">
    <property type="term" value="P:translation"/>
    <property type="evidence" value="ECO:0007669"/>
    <property type="project" value="UniProtKB-UniRule"/>
</dbReference>
<evidence type="ECO:0000256" key="6">
    <source>
        <dbReference type="ARBA" id="ARBA00035243"/>
    </source>
</evidence>
<evidence type="ECO:0000313" key="11">
    <source>
        <dbReference type="EMBL" id="OGM30247.1"/>
    </source>
</evidence>
<comment type="function">
    <text evidence="7 9">One of the primary rRNA binding proteins, it binds directly near the 3'-end of the 23S rRNA, where it nucleates assembly of the 50S subunit.</text>
</comment>
<dbReference type="SUPFAM" id="SSF50447">
    <property type="entry name" value="Translation proteins"/>
    <property type="match status" value="1"/>
</dbReference>
<dbReference type="Gene3D" id="3.30.160.810">
    <property type="match status" value="1"/>
</dbReference>
<accession>A0A1F7YSL1</accession>
<evidence type="ECO:0000256" key="4">
    <source>
        <dbReference type="ARBA" id="ARBA00022980"/>
    </source>
</evidence>
<evidence type="ECO:0000256" key="1">
    <source>
        <dbReference type="ARBA" id="ARBA00006540"/>
    </source>
</evidence>
<evidence type="ECO:0000256" key="2">
    <source>
        <dbReference type="ARBA" id="ARBA00022730"/>
    </source>
</evidence>
<evidence type="ECO:0000256" key="8">
    <source>
        <dbReference type="RuleBase" id="RU003905"/>
    </source>
</evidence>
<keyword evidence="2 7" id="KW-0699">rRNA-binding</keyword>
<dbReference type="AlphaFoldDB" id="A0A1F7YSL1"/>
<keyword evidence="3 7" id="KW-0694">RNA-binding</keyword>
<organism evidence="11 12">
    <name type="scientific">Candidatus Woesebacteria bacterium RIFCSPHIGHO2_01_FULL_41_10</name>
    <dbReference type="NCBI Taxonomy" id="1802500"/>
    <lineage>
        <taxon>Bacteria</taxon>
        <taxon>Candidatus Woeseibacteriota</taxon>
    </lineage>
</organism>
<evidence type="ECO:0000256" key="5">
    <source>
        <dbReference type="ARBA" id="ARBA00023274"/>
    </source>
</evidence>
<dbReference type="PANTHER" id="PTHR11229">
    <property type="entry name" value="50S RIBOSOMAL PROTEIN L3"/>
    <property type="match status" value="1"/>
</dbReference>